<dbReference type="OrthoDB" id="9811281at2"/>
<feature type="domain" description="Cytochrome c" evidence="14">
    <location>
        <begin position="33"/>
        <end position="136"/>
    </location>
</feature>
<dbReference type="GO" id="GO:0005506">
    <property type="term" value="F:iron ion binding"/>
    <property type="evidence" value="ECO:0007669"/>
    <property type="project" value="InterPro"/>
</dbReference>
<keyword evidence="4 11" id="KW-0349">Heme</keyword>
<dbReference type="Proteomes" id="UP000029577">
    <property type="component" value="Unassembled WGS sequence"/>
</dbReference>
<keyword evidence="6 13" id="KW-0732">Signal</keyword>
<dbReference type="InterPro" id="IPR036909">
    <property type="entry name" value="Cyt_c-like_dom_sf"/>
</dbReference>
<keyword evidence="3" id="KW-1003">Cell membrane</keyword>
<dbReference type="SUPFAM" id="SSF46626">
    <property type="entry name" value="Cytochrome c"/>
    <property type="match status" value="3"/>
</dbReference>
<dbReference type="GO" id="GO:0005886">
    <property type="term" value="C:plasma membrane"/>
    <property type="evidence" value="ECO:0007669"/>
    <property type="project" value="UniProtKB-SubCell"/>
</dbReference>
<accession>A0A095TAF9</accession>
<evidence type="ECO:0000256" key="4">
    <source>
        <dbReference type="ARBA" id="ARBA00022617"/>
    </source>
</evidence>
<evidence type="ECO:0000313" key="15">
    <source>
        <dbReference type="EMBL" id="KGD73504.1"/>
    </source>
</evidence>
<evidence type="ECO:0000256" key="7">
    <source>
        <dbReference type="ARBA" id="ARBA00022737"/>
    </source>
</evidence>
<feature type="binding site" description="covalent" evidence="11">
    <location>
        <position position="197"/>
    </location>
    <ligand>
        <name>heme c</name>
        <dbReference type="ChEBI" id="CHEBI:61717"/>
        <label>2</label>
    </ligand>
</feature>
<reference evidence="15" key="1">
    <citation type="submission" date="2014-12" db="EMBL/GenBank/DDBJ databases">
        <title>The draft genome of the Tatumella morbirosei type strain, LMG23360T isolated from pineapple rot.</title>
        <authorList>
            <person name="Smits T.H."/>
            <person name="Palmer M."/>
            <person name="Venter S.N."/>
            <person name="Duffy B."/>
            <person name="Steenkamp E.T."/>
            <person name="Chan W.Y."/>
            <person name="Coutinho T.A."/>
            <person name="Coetzee M.P."/>
            <person name="De Maayer P."/>
        </authorList>
    </citation>
    <scope>NUCLEOTIDE SEQUENCE [LARGE SCALE GENOMIC DNA]</scope>
    <source>
        <strain evidence="15">LMG 23360</strain>
    </source>
</reference>
<evidence type="ECO:0000256" key="12">
    <source>
        <dbReference type="PIRSR" id="PIRSR000018-51"/>
    </source>
</evidence>
<evidence type="ECO:0000256" key="1">
    <source>
        <dbReference type="ARBA" id="ARBA00004236"/>
    </source>
</evidence>
<organism evidence="15 16">
    <name type="scientific">Tatumella morbirosei</name>
    <dbReference type="NCBI Taxonomy" id="642227"/>
    <lineage>
        <taxon>Bacteria</taxon>
        <taxon>Pseudomonadati</taxon>
        <taxon>Pseudomonadota</taxon>
        <taxon>Gammaproteobacteria</taxon>
        <taxon>Enterobacterales</taxon>
        <taxon>Erwiniaceae</taxon>
        <taxon>Tatumella</taxon>
    </lineage>
</organism>
<keyword evidence="5 12" id="KW-0479">Metal-binding</keyword>
<feature type="domain" description="Cytochrome c" evidence="14">
    <location>
        <begin position="314"/>
        <end position="404"/>
    </location>
</feature>
<feature type="binding site" description="covalent" evidence="11">
    <location>
        <position position="194"/>
    </location>
    <ligand>
        <name>heme c</name>
        <dbReference type="ChEBI" id="CHEBI:61717"/>
        <label>2</label>
    </ligand>
</feature>
<dbReference type="Pfam" id="PF00034">
    <property type="entry name" value="Cytochrom_C"/>
    <property type="match status" value="2"/>
</dbReference>
<evidence type="ECO:0000256" key="6">
    <source>
        <dbReference type="ARBA" id="ARBA00022729"/>
    </source>
</evidence>
<dbReference type="eggNOG" id="COG2010">
    <property type="taxonomic scope" value="Bacteria"/>
</dbReference>
<evidence type="ECO:0000256" key="5">
    <source>
        <dbReference type="ARBA" id="ARBA00022723"/>
    </source>
</evidence>
<keyword evidence="2" id="KW-0813">Transport</keyword>
<feature type="binding site" description="axial binding residue" evidence="12">
    <location>
        <position position="198"/>
    </location>
    <ligand>
        <name>heme c</name>
        <dbReference type="ChEBI" id="CHEBI:61717"/>
        <label>2</label>
    </ligand>
    <ligandPart>
        <name>Fe</name>
        <dbReference type="ChEBI" id="CHEBI:18248"/>
    </ligandPart>
</feature>
<feature type="binding site" description="covalent" evidence="11">
    <location>
        <position position="327"/>
    </location>
    <ligand>
        <name>heme c</name>
        <dbReference type="ChEBI" id="CHEBI:61717"/>
        <label>3</label>
    </ligand>
</feature>
<comment type="cofactor">
    <cofactor evidence="11">
        <name>heme c</name>
        <dbReference type="ChEBI" id="CHEBI:61717"/>
    </cofactor>
    <text evidence="11">Binds 3 heme c groups covalently per subunit.</text>
</comment>
<evidence type="ECO:0000313" key="16">
    <source>
        <dbReference type="Proteomes" id="UP000029577"/>
    </source>
</evidence>
<dbReference type="EMBL" id="JPKR02000002">
    <property type="protein sequence ID" value="KGD73504.1"/>
    <property type="molecule type" value="Genomic_DNA"/>
</dbReference>
<name>A0A095TAF9_9GAMM</name>
<gene>
    <name evidence="15" type="ORF">HA49_09580</name>
</gene>
<feature type="binding site" description="covalent" evidence="11">
    <location>
        <position position="330"/>
    </location>
    <ligand>
        <name>heme c</name>
        <dbReference type="ChEBI" id="CHEBI:61717"/>
        <label>3</label>
    </ligand>
</feature>
<feature type="domain" description="Cytochrome c" evidence="14">
    <location>
        <begin position="179"/>
        <end position="292"/>
    </location>
</feature>
<evidence type="ECO:0000256" key="3">
    <source>
        <dbReference type="ARBA" id="ARBA00022475"/>
    </source>
</evidence>
<dbReference type="Gene3D" id="1.10.760.10">
    <property type="entry name" value="Cytochrome c-like domain"/>
    <property type="match status" value="3"/>
</dbReference>
<evidence type="ECO:0000256" key="10">
    <source>
        <dbReference type="ARBA" id="ARBA00023136"/>
    </source>
</evidence>
<evidence type="ECO:0000259" key="14">
    <source>
        <dbReference type="PROSITE" id="PS51007"/>
    </source>
</evidence>
<dbReference type="AlphaFoldDB" id="A0A095TAF9"/>
<dbReference type="PANTHER" id="PTHR35008:SF8">
    <property type="entry name" value="ALCOHOL DEHYDROGENASE CYTOCHROME C SUBUNIT"/>
    <property type="match status" value="1"/>
</dbReference>
<feature type="signal peptide" evidence="13">
    <location>
        <begin position="1"/>
        <end position="23"/>
    </location>
</feature>
<evidence type="ECO:0000256" key="8">
    <source>
        <dbReference type="ARBA" id="ARBA00022982"/>
    </source>
</evidence>
<dbReference type="InterPro" id="IPR009056">
    <property type="entry name" value="Cyt_c-like_dom"/>
</dbReference>
<dbReference type="InterPro" id="IPR008168">
    <property type="entry name" value="Cyt_C_IC"/>
</dbReference>
<dbReference type="PIRSF" id="PIRSF000018">
    <property type="entry name" value="Mb_ADH_cyt_c"/>
    <property type="match status" value="1"/>
</dbReference>
<dbReference type="PROSITE" id="PS51007">
    <property type="entry name" value="CYTC"/>
    <property type="match status" value="3"/>
</dbReference>
<feature type="chain" id="PRO_5001918552" evidence="13">
    <location>
        <begin position="24"/>
        <end position="432"/>
    </location>
</feature>
<comment type="subcellular location">
    <subcellularLocation>
        <location evidence="1">Cell membrane</location>
    </subcellularLocation>
</comment>
<dbReference type="GO" id="GO:0009055">
    <property type="term" value="F:electron transfer activity"/>
    <property type="evidence" value="ECO:0007669"/>
    <property type="project" value="InterPro"/>
</dbReference>
<evidence type="ECO:0000256" key="9">
    <source>
        <dbReference type="ARBA" id="ARBA00023004"/>
    </source>
</evidence>
<keyword evidence="8" id="KW-0249">Electron transport</keyword>
<evidence type="ECO:0000256" key="11">
    <source>
        <dbReference type="PIRSR" id="PIRSR000018-50"/>
    </source>
</evidence>
<dbReference type="PRINTS" id="PR00605">
    <property type="entry name" value="CYTCHROMECIC"/>
</dbReference>
<keyword evidence="9 12" id="KW-0408">Iron</keyword>
<evidence type="ECO:0000256" key="2">
    <source>
        <dbReference type="ARBA" id="ARBA00022448"/>
    </source>
</evidence>
<keyword evidence="16" id="KW-1185">Reference proteome</keyword>
<comment type="caution">
    <text evidence="15">The sequence shown here is derived from an EMBL/GenBank/DDBJ whole genome shotgun (WGS) entry which is preliminary data.</text>
</comment>
<dbReference type="InterPro" id="IPR051459">
    <property type="entry name" value="Cytochrome_c-type_DH"/>
</dbReference>
<evidence type="ECO:0000256" key="13">
    <source>
        <dbReference type="SAM" id="SignalP"/>
    </source>
</evidence>
<dbReference type="STRING" id="642227.HA49_09580"/>
<dbReference type="GO" id="GO:0016614">
    <property type="term" value="F:oxidoreductase activity, acting on CH-OH group of donors"/>
    <property type="evidence" value="ECO:0007669"/>
    <property type="project" value="InterPro"/>
</dbReference>
<dbReference type="RefSeq" id="WP_038019684.1">
    <property type="nucleotide sequence ID" value="NZ_JPKR02000002.1"/>
</dbReference>
<proteinExistence type="predicted"/>
<dbReference type="GO" id="GO:0020037">
    <property type="term" value="F:heme binding"/>
    <property type="evidence" value="ECO:0007669"/>
    <property type="project" value="InterPro"/>
</dbReference>
<keyword evidence="7" id="KW-0677">Repeat</keyword>
<feature type="binding site" description="covalent" evidence="11">
    <location>
        <position position="47"/>
    </location>
    <ligand>
        <name>heme c</name>
        <dbReference type="ChEBI" id="CHEBI:61717"/>
        <label>1</label>
    </ligand>
</feature>
<feature type="binding site" description="covalent" evidence="11">
    <location>
        <position position="50"/>
    </location>
    <ligand>
        <name>heme c</name>
        <dbReference type="ChEBI" id="CHEBI:61717"/>
        <label>1</label>
    </ligand>
</feature>
<dbReference type="PANTHER" id="PTHR35008">
    <property type="entry name" value="BLL4482 PROTEIN-RELATED"/>
    <property type="match status" value="1"/>
</dbReference>
<protein>
    <submittedName>
        <fullName evidence="15">Alcohol dehydrogenase</fullName>
    </submittedName>
</protein>
<dbReference type="InterPro" id="IPR014353">
    <property type="entry name" value="Membr-bd_ADH_cyt_c"/>
</dbReference>
<keyword evidence="10" id="KW-0472">Membrane</keyword>
<feature type="binding site" description="axial binding residue" evidence="12">
    <location>
        <position position="331"/>
    </location>
    <ligand>
        <name>heme c</name>
        <dbReference type="ChEBI" id="CHEBI:61717"/>
        <label>3</label>
    </ligand>
    <ligandPart>
        <name>Fe</name>
        <dbReference type="ChEBI" id="CHEBI:18248"/>
    </ligandPart>
</feature>
<sequence length="432" mass="46430">MQKLSVFTPLAILLAGVWGSVYAANSPSLSGSTALSRGEYLARAGDCVACHTTEGGQPFAGGLRMTTPVGAIYSTNITPDKETGIGNYSYDDFVKAVRQGISKSGATLYPAMPYASFAKISDQDMHDLYDYFMQQVKPVSQQNKASDIPWPLSMRWPLAFWRWTFTDDKRFQPVEGKSAEWQRGAYLVQGLEHCGACHTPRGIAFQEKALDQSDPVYLTGNTLEGWYAPDLTGTQSEGLGRWSQQDIVSFLKNGVTAQSAAFGSMSEVVHDSTRYLNDGDLQAIAVYLKSLPAAHQTAAPASNDATAQALFKGDVSATGAQAYLDNCSACHRSDGKGYDKTFPALAGNSAVLSSDPSSVIHIILQGGQRAVTSDMPTGLTMPDFGWRLSDQQVADVATFIRQGWGNHAAAVTTSQVADIRKLVPKPTPDAAK</sequence>
<feature type="binding site" description="axial binding residue" evidence="12">
    <location>
        <position position="51"/>
    </location>
    <ligand>
        <name>heme c</name>
        <dbReference type="ChEBI" id="CHEBI:61717"/>
        <label>1</label>
    </ligand>
    <ligandPart>
        <name>Fe</name>
        <dbReference type="ChEBI" id="CHEBI:18248"/>
    </ligandPart>
</feature>